<feature type="non-terminal residue" evidence="1">
    <location>
        <position position="61"/>
    </location>
</feature>
<reference evidence="1 2" key="1">
    <citation type="journal article" date="2016" name="Mol. Biol. Evol.">
        <title>Comparative Genomics of Early-Diverging Mushroom-Forming Fungi Provides Insights into the Origins of Lignocellulose Decay Capabilities.</title>
        <authorList>
            <person name="Nagy L.G."/>
            <person name="Riley R."/>
            <person name="Tritt A."/>
            <person name="Adam C."/>
            <person name="Daum C."/>
            <person name="Floudas D."/>
            <person name="Sun H."/>
            <person name="Yadav J.S."/>
            <person name="Pangilinan J."/>
            <person name="Larsson K.H."/>
            <person name="Matsuura K."/>
            <person name="Barry K."/>
            <person name="Labutti K."/>
            <person name="Kuo R."/>
            <person name="Ohm R.A."/>
            <person name="Bhattacharya S.S."/>
            <person name="Shirouzu T."/>
            <person name="Yoshinaga Y."/>
            <person name="Martin F.M."/>
            <person name="Grigoriev I.V."/>
            <person name="Hibbett D.S."/>
        </authorList>
    </citation>
    <scope>NUCLEOTIDE SEQUENCE [LARGE SCALE GENOMIC DNA]</scope>
    <source>
        <strain evidence="1 2">CBS 109695</strain>
    </source>
</reference>
<organism evidence="1 2">
    <name type="scientific">Athelia psychrophila</name>
    <dbReference type="NCBI Taxonomy" id="1759441"/>
    <lineage>
        <taxon>Eukaryota</taxon>
        <taxon>Fungi</taxon>
        <taxon>Dikarya</taxon>
        <taxon>Basidiomycota</taxon>
        <taxon>Agaricomycotina</taxon>
        <taxon>Agaricomycetes</taxon>
        <taxon>Agaricomycetidae</taxon>
        <taxon>Atheliales</taxon>
        <taxon>Atheliaceae</taxon>
        <taxon>Athelia</taxon>
    </lineage>
</organism>
<accession>A0A166QKA8</accession>
<proteinExistence type="predicted"/>
<name>A0A166QKA8_9AGAM</name>
<sequence>MGSLVVDSPSEVHECNIVYRLRSRGRSPSRLISLVPKPHAPVLLKWKAARLCVHRPRLARR</sequence>
<dbReference type="EMBL" id="KV417510">
    <property type="protein sequence ID" value="KZP27250.1"/>
    <property type="molecule type" value="Genomic_DNA"/>
</dbReference>
<evidence type="ECO:0000313" key="2">
    <source>
        <dbReference type="Proteomes" id="UP000076532"/>
    </source>
</evidence>
<dbReference type="AlphaFoldDB" id="A0A166QKA8"/>
<gene>
    <name evidence="1" type="ORF">FIBSPDRAFT_854163</name>
</gene>
<evidence type="ECO:0000313" key="1">
    <source>
        <dbReference type="EMBL" id="KZP27250.1"/>
    </source>
</evidence>
<dbReference type="Proteomes" id="UP000076532">
    <property type="component" value="Unassembled WGS sequence"/>
</dbReference>
<keyword evidence="2" id="KW-1185">Reference proteome</keyword>
<protein>
    <submittedName>
        <fullName evidence="1">Uncharacterized protein</fullName>
    </submittedName>
</protein>